<proteinExistence type="predicted"/>
<dbReference type="VEuPathDB" id="TriTrypDB:TcBrA4_0080570"/>
<dbReference type="Proteomes" id="UP000246078">
    <property type="component" value="Unassembled WGS sequence"/>
</dbReference>
<dbReference type="VEuPathDB" id="TriTrypDB:TCDM_07374"/>
<comment type="caution">
    <text evidence="1">The sequence shown here is derived from an EMBL/GenBank/DDBJ whole genome shotgun (WGS) entry which is preliminary data.</text>
</comment>
<evidence type="ECO:0000313" key="2">
    <source>
        <dbReference type="Proteomes" id="UP000246078"/>
    </source>
</evidence>
<organism evidence="1 2">
    <name type="scientific">Trypanosoma cruzi</name>
    <dbReference type="NCBI Taxonomy" id="5693"/>
    <lineage>
        <taxon>Eukaryota</taxon>
        <taxon>Discoba</taxon>
        <taxon>Euglenozoa</taxon>
        <taxon>Kinetoplastea</taxon>
        <taxon>Metakinetoplastina</taxon>
        <taxon>Trypanosomatida</taxon>
        <taxon>Trypanosomatidae</taxon>
        <taxon>Trypanosoma</taxon>
        <taxon>Schizotrypanum</taxon>
    </lineage>
</organism>
<dbReference type="EMBL" id="PRFC01000327">
    <property type="protein sequence ID" value="PWU92118.1"/>
    <property type="molecule type" value="Genomic_DNA"/>
</dbReference>
<accession>A0A2V2VAK7</accession>
<dbReference type="AlphaFoldDB" id="A0A2V2VAK7"/>
<gene>
    <name evidence="1" type="ORF">C3747_327g12</name>
</gene>
<dbReference type="VEuPathDB" id="TriTrypDB:C4B63_9g41"/>
<dbReference type="VEuPathDB" id="TriTrypDB:TcCL_ESM11384"/>
<dbReference type="VEuPathDB" id="TriTrypDB:BCY84_12842"/>
<dbReference type="VEuPathDB" id="TriTrypDB:C3747_327g12"/>
<evidence type="ECO:0000313" key="1">
    <source>
        <dbReference type="EMBL" id="PWU92118.1"/>
    </source>
</evidence>
<protein>
    <submittedName>
        <fullName evidence="1">Uncharacterized protein</fullName>
    </submittedName>
</protein>
<dbReference type="VEuPathDB" id="TriTrypDB:TCSYLVIO_004020"/>
<reference evidence="1 2" key="1">
    <citation type="journal article" date="2018" name="Microb. Genom.">
        <title>Expanding an expanded genome: long-read sequencing of Trypanosoma cruzi.</title>
        <authorList>
            <person name="Berna L."/>
            <person name="Rodriguez M."/>
            <person name="Chiribao M.L."/>
            <person name="Parodi-Talice A."/>
            <person name="Pita S."/>
            <person name="Rijo G."/>
            <person name="Alvarez-Valin F."/>
            <person name="Robello C."/>
        </authorList>
    </citation>
    <scope>NUCLEOTIDE SEQUENCE [LARGE SCALE GENOMIC DNA]</scope>
    <source>
        <strain evidence="1 2">TCC</strain>
    </source>
</reference>
<name>A0A2V2VAK7_TRYCR</name>
<sequence>MGPHPINMADPGRTLRLLLLGPAPGPDGNNGEALRHLGRLARRAVLWLFDIRLRAGAVPRNWRRGGCATPAQSGENGIQPRLLPTCNAEQLPQQAHGTHPPPHASGTSSTPSWLCSHLASCRAIPPPTNCCKSGLPCIAMLHNTARRLTLWATPMPLARWALTR</sequence>
<dbReference type="VEuPathDB" id="TriTrypDB:ECC02_013327"/>